<evidence type="ECO:0000256" key="1">
    <source>
        <dbReference type="SAM" id="MobiDB-lite"/>
    </source>
</evidence>
<dbReference type="Proteomes" id="UP000001744">
    <property type="component" value="Unassembled WGS sequence"/>
</dbReference>
<dbReference type="Pfam" id="PF10445">
    <property type="entry name" value="DUF2456"/>
    <property type="match status" value="1"/>
</dbReference>
<protein>
    <submittedName>
        <fullName evidence="3">Fungal protein</fullName>
    </submittedName>
</protein>
<dbReference type="GeneID" id="7047722"/>
<dbReference type="JaponicusDB" id="SJAG_02612"/>
<proteinExistence type="predicted"/>
<name>B6K0Q4_SCHJY</name>
<feature type="transmembrane region" description="Helical" evidence="2">
    <location>
        <begin position="52"/>
        <end position="78"/>
    </location>
</feature>
<dbReference type="STRING" id="402676.B6K0Q4"/>
<keyword evidence="4" id="KW-1185">Reference proteome</keyword>
<dbReference type="PANTHER" id="PTHR28297:SF1">
    <property type="entry name" value="FUNGAL PROTEIN"/>
    <property type="match status" value="1"/>
</dbReference>
<dbReference type="VEuPathDB" id="FungiDB:SJAG_02612"/>
<dbReference type="AlphaFoldDB" id="B6K0Q4"/>
<dbReference type="HOGENOM" id="CLU_654091_0_0_1"/>
<dbReference type="InterPro" id="IPR018852">
    <property type="entry name" value="DUF2456"/>
</dbReference>
<feature type="region of interest" description="Disordered" evidence="1">
    <location>
        <begin position="367"/>
        <end position="420"/>
    </location>
</feature>
<keyword evidence="2" id="KW-1133">Transmembrane helix</keyword>
<accession>B6K0Q4</accession>
<feature type="transmembrane region" description="Helical" evidence="2">
    <location>
        <begin position="170"/>
        <end position="192"/>
    </location>
</feature>
<dbReference type="OrthoDB" id="15595at2759"/>
<feature type="compositionally biased region" description="Polar residues" evidence="1">
    <location>
        <begin position="370"/>
        <end position="388"/>
    </location>
</feature>
<sequence>MKLFGSKKPKRGSQTQPRAGSKDPSSEIDMSCAFEKKRYKHLYHFKFSIPRILYLLIQAVGSFIISGGVEFAIAYGMYHNADQPVRLWRLPNTLSGDAAVTLFVQTIITYWIEIILVRADLHSGIVKPIRVRWWPKSRLMLFILDYRTPYYFTNWFCRIIEWLVVNAVRALFWSVPLFFLFWPATMGILCAPGEHRGNEYYYNHFPMPQLFKLIYGGTLGFVMTPWFAFLHMYMFYHKHALDAIAKRDEKARNTNLETPIDVQNASQYNSGPTPPTTNDVNVTGALGSAPTVAATSLRNNAAVEVANEQPTVNGTATTALPNNVVNSALPSRSRVTMVHQPIDNTVSRTTFTEGNSQAATFIGSDAVHNRQAQDTSSLAAEQPVSQHEQAVDLQPPSFPNDDMDGVSFTSAHTSTSVVRP</sequence>
<gene>
    <name evidence="3" type="ORF">SJAG_02612</name>
</gene>
<feature type="transmembrane region" description="Helical" evidence="2">
    <location>
        <begin position="98"/>
        <end position="119"/>
    </location>
</feature>
<organism evidence="3 4">
    <name type="scientific">Schizosaccharomyces japonicus (strain yFS275 / FY16936)</name>
    <name type="common">Fission yeast</name>
    <dbReference type="NCBI Taxonomy" id="402676"/>
    <lineage>
        <taxon>Eukaryota</taxon>
        <taxon>Fungi</taxon>
        <taxon>Dikarya</taxon>
        <taxon>Ascomycota</taxon>
        <taxon>Taphrinomycotina</taxon>
        <taxon>Schizosaccharomycetes</taxon>
        <taxon>Schizosaccharomycetales</taxon>
        <taxon>Schizosaccharomycetaceae</taxon>
        <taxon>Schizosaccharomyces</taxon>
    </lineage>
</organism>
<evidence type="ECO:0000313" key="4">
    <source>
        <dbReference type="Proteomes" id="UP000001744"/>
    </source>
</evidence>
<keyword evidence="2" id="KW-0472">Membrane</keyword>
<feature type="region of interest" description="Disordered" evidence="1">
    <location>
        <begin position="1"/>
        <end position="27"/>
    </location>
</feature>
<dbReference type="RefSeq" id="XP_002173818.1">
    <property type="nucleotide sequence ID" value="XM_002173782.2"/>
</dbReference>
<feature type="compositionally biased region" description="Polar residues" evidence="1">
    <location>
        <begin position="407"/>
        <end position="420"/>
    </location>
</feature>
<dbReference type="eggNOG" id="ENOG502S4IY">
    <property type="taxonomic scope" value="Eukaryota"/>
</dbReference>
<dbReference type="PANTHER" id="PTHR28297">
    <property type="entry name" value="FUNGAL PROTEIN"/>
    <property type="match status" value="1"/>
</dbReference>
<feature type="region of interest" description="Disordered" evidence="1">
    <location>
        <begin position="257"/>
        <end position="277"/>
    </location>
</feature>
<reference evidence="3 4" key="1">
    <citation type="journal article" date="2011" name="Science">
        <title>Comparative functional genomics of the fission yeasts.</title>
        <authorList>
            <person name="Rhind N."/>
            <person name="Chen Z."/>
            <person name="Yassour M."/>
            <person name="Thompson D.A."/>
            <person name="Haas B.J."/>
            <person name="Habib N."/>
            <person name="Wapinski I."/>
            <person name="Roy S."/>
            <person name="Lin M.F."/>
            <person name="Heiman D.I."/>
            <person name="Young S.K."/>
            <person name="Furuya K."/>
            <person name="Guo Y."/>
            <person name="Pidoux A."/>
            <person name="Chen H.M."/>
            <person name="Robbertse B."/>
            <person name="Goldberg J.M."/>
            <person name="Aoki K."/>
            <person name="Bayne E.H."/>
            <person name="Berlin A.M."/>
            <person name="Desjardins C.A."/>
            <person name="Dobbs E."/>
            <person name="Dukaj L."/>
            <person name="Fan L."/>
            <person name="FitzGerald M.G."/>
            <person name="French C."/>
            <person name="Gujja S."/>
            <person name="Hansen K."/>
            <person name="Keifenheim D."/>
            <person name="Levin J.Z."/>
            <person name="Mosher R.A."/>
            <person name="Mueller C.A."/>
            <person name="Pfiffner J."/>
            <person name="Priest M."/>
            <person name="Russ C."/>
            <person name="Smialowska A."/>
            <person name="Swoboda P."/>
            <person name="Sykes S.M."/>
            <person name="Vaughn M."/>
            <person name="Vengrova S."/>
            <person name="Yoder R."/>
            <person name="Zeng Q."/>
            <person name="Allshire R."/>
            <person name="Baulcombe D."/>
            <person name="Birren B.W."/>
            <person name="Brown W."/>
            <person name="Ekwall K."/>
            <person name="Kellis M."/>
            <person name="Leatherwood J."/>
            <person name="Levin H."/>
            <person name="Margalit H."/>
            <person name="Martienssen R."/>
            <person name="Nieduszynski C.A."/>
            <person name="Spatafora J.W."/>
            <person name="Friedman N."/>
            <person name="Dalgaard J.Z."/>
            <person name="Baumann P."/>
            <person name="Niki H."/>
            <person name="Regev A."/>
            <person name="Nusbaum C."/>
        </authorList>
    </citation>
    <scope>NUCLEOTIDE SEQUENCE [LARGE SCALE GENOMIC DNA]</scope>
    <source>
        <strain evidence="4">yFS275 / FY16936</strain>
    </source>
</reference>
<keyword evidence="2" id="KW-0812">Transmembrane</keyword>
<feature type="compositionally biased region" description="Basic residues" evidence="1">
    <location>
        <begin position="1"/>
        <end position="11"/>
    </location>
</feature>
<feature type="compositionally biased region" description="Polar residues" evidence="1">
    <location>
        <begin position="257"/>
        <end position="271"/>
    </location>
</feature>
<dbReference type="EMBL" id="KE651166">
    <property type="protein sequence ID" value="EEB07525.1"/>
    <property type="molecule type" value="Genomic_DNA"/>
</dbReference>
<evidence type="ECO:0000313" key="3">
    <source>
        <dbReference type="EMBL" id="EEB07525.1"/>
    </source>
</evidence>
<evidence type="ECO:0000256" key="2">
    <source>
        <dbReference type="SAM" id="Phobius"/>
    </source>
</evidence>
<feature type="transmembrane region" description="Helical" evidence="2">
    <location>
        <begin position="213"/>
        <end position="236"/>
    </location>
</feature>